<evidence type="ECO:0000256" key="4">
    <source>
        <dbReference type="ARBA" id="ARBA00023159"/>
    </source>
</evidence>
<dbReference type="NCBIfam" id="NF046042">
    <property type="entry name" value="LicT"/>
    <property type="match status" value="1"/>
</dbReference>
<evidence type="ECO:0000259" key="7">
    <source>
        <dbReference type="PROSITE" id="PS51372"/>
    </source>
</evidence>
<proteinExistence type="inferred from homology"/>
<dbReference type="PROSITE" id="PS00654">
    <property type="entry name" value="PRD_1"/>
    <property type="match status" value="1"/>
</dbReference>
<dbReference type="SUPFAM" id="SSF63520">
    <property type="entry name" value="PTS-regulatory domain, PRD"/>
    <property type="match status" value="2"/>
</dbReference>
<gene>
    <name evidence="8" type="ORF">J2S08_000312</name>
</gene>
<dbReference type="Gene3D" id="1.10.1790.10">
    <property type="entry name" value="PRD domain"/>
    <property type="match status" value="2"/>
</dbReference>
<dbReference type="PANTHER" id="PTHR30185">
    <property type="entry name" value="CRYPTIC BETA-GLUCOSIDE BGL OPERON ANTITERMINATOR"/>
    <property type="match status" value="1"/>
</dbReference>
<comment type="caution">
    <text evidence="8">The sequence shown here is derived from an EMBL/GenBank/DDBJ whole genome shotgun (WGS) entry which is preliminary data.</text>
</comment>
<reference evidence="8 9" key="1">
    <citation type="submission" date="2023-07" db="EMBL/GenBank/DDBJ databases">
        <title>Genomic Encyclopedia of Type Strains, Phase IV (KMG-IV): sequencing the most valuable type-strain genomes for metagenomic binning, comparative biology and taxonomic classification.</title>
        <authorList>
            <person name="Goeker M."/>
        </authorList>
    </citation>
    <scope>NUCLEOTIDE SEQUENCE [LARGE SCALE GENOMIC DNA]</scope>
    <source>
        <strain evidence="8 9">DSM 23837</strain>
    </source>
</reference>
<dbReference type="Gene3D" id="2.30.24.10">
    <property type="entry name" value="CAT RNA-binding domain"/>
    <property type="match status" value="1"/>
</dbReference>
<dbReference type="RefSeq" id="WP_307225974.1">
    <property type="nucleotide sequence ID" value="NZ_JAUSTT010000001.1"/>
</dbReference>
<dbReference type="PROSITE" id="PS51372">
    <property type="entry name" value="PRD_2"/>
    <property type="match status" value="2"/>
</dbReference>
<dbReference type="SUPFAM" id="SSF50151">
    <property type="entry name" value="SacY-like RNA-binding domain"/>
    <property type="match status" value="1"/>
</dbReference>
<dbReference type="EMBL" id="JAUSTT010000001">
    <property type="protein sequence ID" value="MDQ0174481.1"/>
    <property type="molecule type" value="Genomic_DNA"/>
</dbReference>
<keyword evidence="9" id="KW-1185">Reference proteome</keyword>
<dbReference type="Pfam" id="PF03123">
    <property type="entry name" value="CAT_RBD"/>
    <property type="match status" value="1"/>
</dbReference>
<evidence type="ECO:0000256" key="6">
    <source>
        <dbReference type="ARBA" id="ARBA00038510"/>
    </source>
</evidence>
<protein>
    <submittedName>
        <fullName evidence="8">Beta-glucoside operon transcriptional antiterminator</fullName>
    </submittedName>
</protein>
<dbReference type="InterPro" id="IPR004341">
    <property type="entry name" value="CAT_RNA-bd_dom"/>
</dbReference>
<feature type="domain" description="PRD" evidence="7">
    <location>
        <begin position="172"/>
        <end position="277"/>
    </location>
</feature>
<evidence type="ECO:0000256" key="1">
    <source>
        <dbReference type="ARBA" id="ARBA00022737"/>
    </source>
</evidence>
<evidence type="ECO:0000256" key="2">
    <source>
        <dbReference type="ARBA" id="ARBA00022884"/>
    </source>
</evidence>
<evidence type="ECO:0000256" key="5">
    <source>
        <dbReference type="ARBA" id="ARBA00023163"/>
    </source>
</evidence>
<keyword evidence="2" id="KW-0694">RNA-binding</keyword>
<accession>A0ABT9WMP7</accession>
<keyword evidence="5" id="KW-0804">Transcription</keyword>
<feature type="domain" description="PRD" evidence="7">
    <location>
        <begin position="65"/>
        <end position="170"/>
    </location>
</feature>
<keyword evidence="4" id="KW-0010">Activator</keyword>
<dbReference type="InterPro" id="IPR036634">
    <property type="entry name" value="PRD_sf"/>
</dbReference>
<dbReference type="SMART" id="SM01061">
    <property type="entry name" value="CAT_RBD"/>
    <property type="match status" value="1"/>
</dbReference>
<evidence type="ECO:0000313" key="9">
    <source>
        <dbReference type="Proteomes" id="UP001223586"/>
    </source>
</evidence>
<evidence type="ECO:0000256" key="3">
    <source>
        <dbReference type="ARBA" id="ARBA00023015"/>
    </source>
</evidence>
<name>A0ABT9WMP7_9BACI</name>
<dbReference type="InterPro" id="IPR011608">
    <property type="entry name" value="PRD"/>
</dbReference>
<organism evidence="8 9">
    <name type="scientific">Bacillus chungangensis</name>
    <dbReference type="NCBI Taxonomy" id="587633"/>
    <lineage>
        <taxon>Bacteria</taxon>
        <taxon>Bacillati</taxon>
        <taxon>Bacillota</taxon>
        <taxon>Bacilli</taxon>
        <taxon>Bacillales</taxon>
        <taxon>Bacillaceae</taxon>
        <taxon>Bacillus</taxon>
    </lineage>
</organism>
<dbReference type="PANTHER" id="PTHR30185:SF15">
    <property type="entry name" value="CRYPTIC BETA-GLUCOSIDE BGL OPERON ANTITERMINATOR"/>
    <property type="match status" value="1"/>
</dbReference>
<dbReference type="InterPro" id="IPR001550">
    <property type="entry name" value="Transcrpt_antitermin_CS"/>
</dbReference>
<sequence>MKIHKILNNNVIVMIDENNIEQVMMGRGIGFKKNVGEELDIAKVDKIFYLKDHHLHEHFKSLLQEVPFEIIEAAQEIIKNAKKVLNQKLNESLHVSLTDHIYHAIKRQDKGQHISNSLLWEIKRLYKKEYEIAIDALKLLEERLNIKLPKDEAGFIAMHIINAELNEDMNSTVNITKEITSILKIVQYQMGIKFDEDSINFYRFLTHLKFFVQRLLNGTMLTNEDQELYNLIKVKYAKAYTCAKKIAEYIYKEYYTDLTAEEMLYLVIHLNRLENRS</sequence>
<comment type="similarity">
    <text evidence="6">Belongs to the transcriptional antiterminator BglG family.</text>
</comment>
<dbReference type="Proteomes" id="UP001223586">
    <property type="component" value="Unassembled WGS sequence"/>
</dbReference>
<keyword evidence="3" id="KW-0805">Transcription regulation</keyword>
<dbReference type="InterPro" id="IPR050661">
    <property type="entry name" value="BglG_antiterminators"/>
</dbReference>
<dbReference type="Pfam" id="PF00874">
    <property type="entry name" value="PRD"/>
    <property type="match status" value="2"/>
</dbReference>
<dbReference type="InterPro" id="IPR036650">
    <property type="entry name" value="CAT_RNA-bd_dom_sf"/>
</dbReference>
<keyword evidence="1" id="KW-0677">Repeat</keyword>
<evidence type="ECO:0000313" key="8">
    <source>
        <dbReference type="EMBL" id="MDQ0174481.1"/>
    </source>
</evidence>